<reference evidence="5 6" key="1">
    <citation type="submission" date="2019-03" db="EMBL/GenBank/DDBJ databases">
        <title>Draft genome sequences of novel Actinobacteria.</title>
        <authorList>
            <person name="Sahin N."/>
            <person name="Ay H."/>
            <person name="Saygin H."/>
        </authorList>
    </citation>
    <scope>NUCLEOTIDE SEQUENCE [LARGE SCALE GENOMIC DNA]</scope>
    <source>
        <strain evidence="5 6">16K309</strain>
    </source>
</reference>
<evidence type="ECO:0000256" key="1">
    <source>
        <dbReference type="ARBA" id="ARBA00007572"/>
    </source>
</evidence>
<dbReference type="PANTHER" id="PTHR45674:SF4">
    <property type="entry name" value="DNA LIGASE 1"/>
    <property type="match status" value="1"/>
</dbReference>
<dbReference type="OrthoDB" id="9770771at2"/>
<feature type="domain" description="ATP-dependent DNA ligase family profile" evidence="4">
    <location>
        <begin position="106"/>
        <end position="241"/>
    </location>
</feature>
<evidence type="ECO:0000259" key="4">
    <source>
        <dbReference type="PROSITE" id="PS50160"/>
    </source>
</evidence>
<dbReference type="SUPFAM" id="SSF56091">
    <property type="entry name" value="DNA ligase/mRNA capping enzyme, catalytic domain"/>
    <property type="match status" value="1"/>
</dbReference>
<dbReference type="PROSITE" id="PS50160">
    <property type="entry name" value="DNA_LIGASE_A3"/>
    <property type="match status" value="1"/>
</dbReference>
<dbReference type="GO" id="GO:0005524">
    <property type="term" value="F:ATP binding"/>
    <property type="evidence" value="ECO:0007669"/>
    <property type="project" value="InterPro"/>
</dbReference>
<evidence type="ECO:0000313" key="6">
    <source>
        <dbReference type="Proteomes" id="UP000295674"/>
    </source>
</evidence>
<dbReference type="InterPro" id="IPR012340">
    <property type="entry name" value="NA-bd_OB-fold"/>
</dbReference>
<protein>
    <submittedName>
        <fullName evidence="5">ATP-dependent DNA ligase</fullName>
    </submittedName>
</protein>
<dbReference type="PANTHER" id="PTHR45674">
    <property type="entry name" value="DNA LIGASE 1/3 FAMILY MEMBER"/>
    <property type="match status" value="1"/>
</dbReference>
<dbReference type="Gene3D" id="2.40.50.140">
    <property type="entry name" value="Nucleic acid-binding proteins"/>
    <property type="match status" value="1"/>
</dbReference>
<sequence>MSSFLHGGGVTVTPPVQVATATSAGVLPTEPGQWAYEPKLDGYRVVGFTARRLLQSRQGSTALTDRFPEVVGDLVALGEVVVDGELVALRGGRLTFSDLQSGPARRARDQVTAVFVVFDLLAFGDQDLRTRAYLERRAALGDLLAQPLPHVQLIEHTMDLQTAGVWMSPDWGEAGIEGVVAKPRASRYAPGQRSGWLKIRQTHTVDAAVLGVIGADTLVLGYPDRVGRWRVLGLSLPVTRELRAELAARLRLDDVRSDPVRLPGIAGGLPGSAEVTYQPVLVNTVVEVAVDTAAEYGRQRHRSRVLRIRDDLAPADLLHG</sequence>
<dbReference type="GO" id="GO:0006310">
    <property type="term" value="P:DNA recombination"/>
    <property type="evidence" value="ECO:0007669"/>
    <property type="project" value="InterPro"/>
</dbReference>
<accession>A0A4R4V7Q3</accession>
<dbReference type="Pfam" id="PF01068">
    <property type="entry name" value="DNA_ligase_A_M"/>
    <property type="match status" value="1"/>
</dbReference>
<proteinExistence type="inferred from homology"/>
<comment type="caution">
    <text evidence="5">The sequence shown here is derived from an EMBL/GenBank/DDBJ whole genome shotgun (WGS) entry which is preliminary data.</text>
</comment>
<dbReference type="AlphaFoldDB" id="A0A4R4V7Q3"/>
<dbReference type="InterPro" id="IPR050191">
    <property type="entry name" value="ATP-dep_DNA_ligase"/>
</dbReference>
<gene>
    <name evidence="5" type="ORF">E1181_25685</name>
</gene>
<comment type="similarity">
    <text evidence="1">Belongs to the ATP-dependent DNA ligase family.</text>
</comment>
<dbReference type="EMBL" id="SMKS01000064">
    <property type="protein sequence ID" value="TDD01298.1"/>
    <property type="molecule type" value="Genomic_DNA"/>
</dbReference>
<keyword evidence="2 5" id="KW-0436">Ligase</keyword>
<evidence type="ECO:0000313" key="5">
    <source>
        <dbReference type="EMBL" id="TDD01298.1"/>
    </source>
</evidence>
<keyword evidence="6" id="KW-1185">Reference proteome</keyword>
<dbReference type="InterPro" id="IPR012310">
    <property type="entry name" value="DNA_ligase_ATP-dep_cent"/>
</dbReference>
<evidence type="ECO:0000256" key="2">
    <source>
        <dbReference type="ARBA" id="ARBA00022598"/>
    </source>
</evidence>
<evidence type="ECO:0000256" key="3">
    <source>
        <dbReference type="ARBA" id="ARBA00034003"/>
    </source>
</evidence>
<dbReference type="Proteomes" id="UP000295674">
    <property type="component" value="Unassembled WGS sequence"/>
</dbReference>
<dbReference type="Gene3D" id="3.30.1490.70">
    <property type="match status" value="1"/>
</dbReference>
<organism evidence="5 6">
    <name type="scientific">Saccharopolyspora terrae</name>
    <dbReference type="NCBI Taxonomy" id="2530384"/>
    <lineage>
        <taxon>Bacteria</taxon>
        <taxon>Bacillati</taxon>
        <taxon>Actinomycetota</taxon>
        <taxon>Actinomycetes</taxon>
        <taxon>Pseudonocardiales</taxon>
        <taxon>Pseudonocardiaceae</taxon>
        <taxon>Saccharopolyspora</taxon>
    </lineage>
</organism>
<dbReference type="GO" id="GO:0006281">
    <property type="term" value="P:DNA repair"/>
    <property type="evidence" value="ECO:0007669"/>
    <property type="project" value="InterPro"/>
</dbReference>
<comment type="catalytic activity">
    <reaction evidence="3">
        <text>ATP + (deoxyribonucleotide)n-3'-hydroxyl + 5'-phospho-(deoxyribonucleotide)m = (deoxyribonucleotide)n+m + AMP + diphosphate.</text>
        <dbReference type="EC" id="6.5.1.1"/>
    </reaction>
</comment>
<dbReference type="Gene3D" id="3.30.470.30">
    <property type="entry name" value="DNA ligase/mRNA capping enzyme"/>
    <property type="match status" value="1"/>
</dbReference>
<name>A0A4R4V7Q3_9PSEU</name>
<dbReference type="GO" id="GO:0003910">
    <property type="term" value="F:DNA ligase (ATP) activity"/>
    <property type="evidence" value="ECO:0007669"/>
    <property type="project" value="UniProtKB-EC"/>
</dbReference>